<dbReference type="PRINTS" id="PR00320">
    <property type="entry name" value="GPROTEINBRPT"/>
</dbReference>
<dbReference type="AlphaFoldDB" id="A0AB39YEI1"/>
<dbReference type="PROSITE" id="PS50294">
    <property type="entry name" value="WD_REPEATS_REGION"/>
    <property type="match status" value="8"/>
</dbReference>
<dbReference type="CDD" id="cd00200">
    <property type="entry name" value="WD40"/>
    <property type="match status" value="2"/>
</dbReference>
<dbReference type="Gene3D" id="2.130.10.10">
    <property type="entry name" value="YVTN repeat-like/Quinoprotein amine dehydrogenase"/>
    <property type="match status" value="5"/>
</dbReference>
<dbReference type="PROSITE" id="PS50082">
    <property type="entry name" value="WD_REPEATS_2"/>
    <property type="match status" value="8"/>
</dbReference>
<keyword evidence="1 3" id="KW-0853">WD repeat</keyword>
<feature type="repeat" description="WD" evidence="3">
    <location>
        <begin position="687"/>
        <end position="728"/>
    </location>
</feature>
<feature type="repeat" description="WD" evidence="3">
    <location>
        <begin position="411"/>
        <end position="442"/>
    </location>
</feature>
<dbReference type="Pfam" id="PF00400">
    <property type="entry name" value="WD40"/>
    <property type="match status" value="9"/>
</dbReference>
<keyword evidence="2" id="KW-0677">Repeat</keyword>
<protein>
    <submittedName>
        <fullName evidence="5">WD40 repeat domain-containing protein</fullName>
    </submittedName>
</protein>
<evidence type="ECO:0000256" key="2">
    <source>
        <dbReference type="ARBA" id="ARBA00022737"/>
    </source>
</evidence>
<dbReference type="InterPro" id="IPR020472">
    <property type="entry name" value="WD40_PAC1"/>
</dbReference>
<sequence length="766" mass="80488">MEEQRSGTFDEELAALAADLRRLRIERGNPSYRDLVTRAVRSGAGIQLSPATQSDAFNGRRLVRVDTLMGLVRILHAYDEYGEERTVPAHNAPELADWRRRWRALAELQSVGTARARTAAVTAQEVPEPRKAPDAPETPTAPAPPAAPARPPAEQPAGPAPYTFAFRLAGHDQAVRDVAFSPDGRYLASADRTTVRLWETATGERAGLPRPGTAPVAFTADGLLLTVDATVRSVVHRFDPAESSAASPLAGPGPRVRAMACDAEGAELATLDAEGAVHLWDLLSGHLHFTPGEGRFTTARFTHDGRLLAVDTGARVWDLSEERPVGQTLHEPESAVAVTALSPGGGVLALGRRDGTIALREGRRERPLAGHAQAVTALAFSPDGTLLAGAAADGTVRFWDTATGRPVGSLLGDHGADVNAVAFSADGRMFATASGDRTVLLYTRAFTGGDTPLAARALAVALRMRRAVQLPPVTAGRPLVRTAFSPDGWSIAATTGDLSVRLWDPVSRSPRWPRLAEPSVLPWGLAFSPDGALLATASGDRSVCLHDAASGAVLREIRTRHSGALKRLAFSPDGQLLATGSTDTTARLWDPHTGKGVGQALRGHGNEVVGICFSPDGRLLATSGADGGVRLWDPRTQQQLRAPFDGHRGTVWAVSFAPDGRVLATAGADATVRLWDPVRGVQLGAPLSGHASAVHELAFSPDGQLLASAGEDGVALLWDPVTGERVGSALTGHEGAVGGLAFSPDGSLLATAGRDGTLRRWIIATV</sequence>
<feature type="repeat" description="WD" evidence="3">
    <location>
        <begin position="368"/>
        <end position="409"/>
    </location>
</feature>
<feature type="repeat" description="WD" evidence="3">
    <location>
        <begin position="558"/>
        <end position="599"/>
    </location>
</feature>
<organism evidence="5">
    <name type="scientific">Streptomyces sp. R33</name>
    <dbReference type="NCBI Taxonomy" id="3238629"/>
    <lineage>
        <taxon>Bacteria</taxon>
        <taxon>Bacillati</taxon>
        <taxon>Actinomycetota</taxon>
        <taxon>Actinomycetes</taxon>
        <taxon>Kitasatosporales</taxon>
        <taxon>Streptomycetaceae</taxon>
        <taxon>Streptomyces</taxon>
    </lineage>
</organism>
<evidence type="ECO:0000256" key="3">
    <source>
        <dbReference type="PROSITE-ProRule" id="PRU00221"/>
    </source>
</evidence>
<dbReference type="InterPro" id="IPR015943">
    <property type="entry name" value="WD40/YVTN_repeat-like_dom_sf"/>
</dbReference>
<feature type="repeat" description="WD" evidence="3">
    <location>
        <begin position="601"/>
        <end position="642"/>
    </location>
</feature>
<feature type="repeat" description="WD" evidence="3">
    <location>
        <begin position="644"/>
        <end position="676"/>
    </location>
</feature>
<dbReference type="RefSeq" id="WP_369779340.1">
    <property type="nucleotide sequence ID" value="NZ_CP165727.1"/>
</dbReference>
<dbReference type="InterPro" id="IPR001680">
    <property type="entry name" value="WD40_rpt"/>
</dbReference>
<dbReference type="InterPro" id="IPR019775">
    <property type="entry name" value="WD40_repeat_CS"/>
</dbReference>
<dbReference type="InterPro" id="IPR011047">
    <property type="entry name" value="Quinoprotein_ADH-like_sf"/>
</dbReference>
<evidence type="ECO:0000313" key="5">
    <source>
        <dbReference type="EMBL" id="XDV67512.1"/>
    </source>
</evidence>
<reference evidence="5" key="1">
    <citation type="submission" date="2024-08" db="EMBL/GenBank/DDBJ databases">
        <authorList>
            <person name="Yu S.T."/>
        </authorList>
    </citation>
    <scope>NUCLEOTIDE SEQUENCE</scope>
    <source>
        <strain evidence="5">R33</strain>
    </source>
</reference>
<dbReference type="PANTHER" id="PTHR19879:SF9">
    <property type="entry name" value="TRANSCRIPTION INITIATION FACTOR TFIID SUBUNIT 5"/>
    <property type="match status" value="1"/>
</dbReference>
<name>A0AB39YEI1_9ACTN</name>
<feature type="repeat" description="WD" evidence="3">
    <location>
        <begin position="730"/>
        <end position="766"/>
    </location>
</feature>
<evidence type="ECO:0000256" key="4">
    <source>
        <dbReference type="SAM" id="MobiDB-lite"/>
    </source>
</evidence>
<dbReference type="SMART" id="SM00320">
    <property type="entry name" value="WD40"/>
    <property type="match status" value="11"/>
</dbReference>
<accession>A0AB39YEI1</accession>
<dbReference type="SUPFAM" id="SSF50998">
    <property type="entry name" value="Quinoprotein alcohol dehydrogenase-like"/>
    <property type="match status" value="2"/>
</dbReference>
<feature type="compositionally biased region" description="Pro residues" evidence="4">
    <location>
        <begin position="139"/>
        <end position="154"/>
    </location>
</feature>
<dbReference type="EMBL" id="CP165727">
    <property type="protein sequence ID" value="XDV67512.1"/>
    <property type="molecule type" value="Genomic_DNA"/>
</dbReference>
<evidence type="ECO:0000256" key="1">
    <source>
        <dbReference type="ARBA" id="ARBA00022574"/>
    </source>
</evidence>
<feature type="region of interest" description="Disordered" evidence="4">
    <location>
        <begin position="116"/>
        <end position="161"/>
    </location>
</feature>
<dbReference type="PROSITE" id="PS00678">
    <property type="entry name" value="WD_REPEATS_1"/>
    <property type="match status" value="1"/>
</dbReference>
<feature type="repeat" description="WD" evidence="3">
    <location>
        <begin position="168"/>
        <end position="208"/>
    </location>
</feature>
<gene>
    <name evidence="5" type="ORF">AB5J51_33595</name>
</gene>
<dbReference type="PANTHER" id="PTHR19879">
    <property type="entry name" value="TRANSCRIPTION INITIATION FACTOR TFIID"/>
    <property type="match status" value="1"/>
</dbReference>
<proteinExistence type="predicted"/>